<keyword evidence="2" id="KW-1185">Reference proteome</keyword>
<gene>
    <name evidence="1" type="ORF">I4F81_011638</name>
</gene>
<accession>A0ACC3CHC4</accession>
<dbReference type="EMBL" id="CM020620">
    <property type="protein sequence ID" value="KAK1869157.1"/>
    <property type="molecule type" value="Genomic_DNA"/>
</dbReference>
<comment type="caution">
    <text evidence="1">The sequence shown here is derived from an EMBL/GenBank/DDBJ whole genome shotgun (WGS) entry which is preliminary data.</text>
</comment>
<proteinExistence type="predicted"/>
<protein>
    <submittedName>
        <fullName evidence="1">Uncharacterized protein</fullName>
    </submittedName>
</protein>
<sequence length="287" mass="29639">MQQAGSGAQAVEPAGDAGWSPAAASGQAPAVAASAAPVVAAVAARAPGGNTVAASAAPADEPSGSCGRRGLAWTDAERRTLCQAYRIIAQDSIVGTDQTGRAFWTAVATESSSLAAVDRANLTGNMMESQREAAAAAHFEKRSMYDAVRGDEEEMKEAAALHVDKRACTRMSSWRVLKRMDKFSGAAGAVSGRRRTGRKGQRTAARGGAAGACARRGQAAPTYGDGVVEHDEDEDGYPAACQARPFGTKTAKVRRAPELSLAGKADATRATLDRMAGVAERRADIAF</sequence>
<evidence type="ECO:0000313" key="1">
    <source>
        <dbReference type="EMBL" id="KAK1869157.1"/>
    </source>
</evidence>
<name>A0ACC3CHC4_PYRYE</name>
<evidence type="ECO:0000313" key="2">
    <source>
        <dbReference type="Proteomes" id="UP000798662"/>
    </source>
</evidence>
<dbReference type="Proteomes" id="UP000798662">
    <property type="component" value="Chromosome 3"/>
</dbReference>
<reference evidence="1" key="1">
    <citation type="submission" date="2019-11" db="EMBL/GenBank/DDBJ databases">
        <title>Nori genome reveals adaptations in red seaweeds to the harsh intertidal environment.</title>
        <authorList>
            <person name="Wang D."/>
            <person name="Mao Y."/>
        </authorList>
    </citation>
    <scope>NUCLEOTIDE SEQUENCE</scope>
    <source>
        <tissue evidence="1">Gametophyte</tissue>
    </source>
</reference>
<organism evidence="1 2">
    <name type="scientific">Pyropia yezoensis</name>
    <name type="common">Susabi-nori</name>
    <name type="synonym">Porphyra yezoensis</name>
    <dbReference type="NCBI Taxonomy" id="2788"/>
    <lineage>
        <taxon>Eukaryota</taxon>
        <taxon>Rhodophyta</taxon>
        <taxon>Bangiophyceae</taxon>
        <taxon>Bangiales</taxon>
        <taxon>Bangiaceae</taxon>
        <taxon>Pyropia</taxon>
    </lineage>
</organism>